<dbReference type="InterPro" id="IPR036388">
    <property type="entry name" value="WH-like_DNA-bd_sf"/>
</dbReference>
<evidence type="ECO:0000259" key="1">
    <source>
        <dbReference type="PROSITE" id="PS50995"/>
    </source>
</evidence>
<organism evidence="2 3">
    <name type="scientific">Rhodococcus gannanensis</name>
    <dbReference type="NCBI Taxonomy" id="1960308"/>
    <lineage>
        <taxon>Bacteria</taxon>
        <taxon>Bacillati</taxon>
        <taxon>Actinomycetota</taxon>
        <taxon>Actinomycetes</taxon>
        <taxon>Mycobacteriales</taxon>
        <taxon>Nocardiaceae</taxon>
        <taxon>Rhodococcus</taxon>
    </lineage>
</organism>
<dbReference type="InterPro" id="IPR036390">
    <property type="entry name" value="WH_DNA-bd_sf"/>
</dbReference>
<dbReference type="PROSITE" id="PS50995">
    <property type="entry name" value="HTH_MARR_2"/>
    <property type="match status" value="1"/>
</dbReference>
<dbReference type="RefSeq" id="WP_378485715.1">
    <property type="nucleotide sequence ID" value="NZ_JBHUFB010000010.1"/>
</dbReference>
<gene>
    <name evidence="2" type="ORF">ACFSJG_13500</name>
</gene>
<reference evidence="3" key="1">
    <citation type="journal article" date="2019" name="Int. J. Syst. Evol. Microbiol.">
        <title>The Global Catalogue of Microorganisms (GCM) 10K type strain sequencing project: providing services to taxonomists for standard genome sequencing and annotation.</title>
        <authorList>
            <consortium name="The Broad Institute Genomics Platform"/>
            <consortium name="The Broad Institute Genome Sequencing Center for Infectious Disease"/>
            <person name="Wu L."/>
            <person name="Ma J."/>
        </authorList>
    </citation>
    <scope>NUCLEOTIDE SEQUENCE [LARGE SCALE GENOMIC DNA]</scope>
    <source>
        <strain evidence="3">DT72</strain>
    </source>
</reference>
<dbReference type="EMBL" id="JBHUFB010000010">
    <property type="protein sequence ID" value="MFD1813234.1"/>
    <property type="molecule type" value="Genomic_DNA"/>
</dbReference>
<feature type="domain" description="HTH marR-type" evidence="1">
    <location>
        <begin position="7"/>
        <end position="139"/>
    </location>
</feature>
<dbReference type="SUPFAM" id="SSF46785">
    <property type="entry name" value="Winged helix' DNA-binding domain"/>
    <property type="match status" value="1"/>
</dbReference>
<accession>A0ABW4P4L7</accession>
<dbReference type="Pfam" id="PF12802">
    <property type="entry name" value="MarR_2"/>
    <property type="match status" value="1"/>
</dbReference>
<protein>
    <submittedName>
        <fullName evidence="2">MarR family winged helix-turn-helix transcriptional regulator</fullName>
    </submittedName>
</protein>
<sequence length="150" mass="16224">MVSAETASNLIDTLRGLVRHARAKAARSAHLGMLAPPLGALLSHVSCTEGHRPSAVAEDLRVTQSALSRQIAQAESLGYVARTPDPRDGRATLLSLTDAGVEALRVHREAQLDWALSMMSDWTDEEVRDLTDRLGRLRDATSTDPVSHAH</sequence>
<proteinExistence type="predicted"/>
<dbReference type="InterPro" id="IPR039422">
    <property type="entry name" value="MarR/SlyA-like"/>
</dbReference>
<evidence type="ECO:0000313" key="3">
    <source>
        <dbReference type="Proteomes" id="UP001597286"/>
    </source>
</evidence>
<dbReference type="InterPro" id="IPR000835">
    <property type="entry name" value="HTH_MarR-typ"/>
</dbReference>
<dbReference type="PANTHER" id="PTHR33164">
    <property type="entry name" value="TRANSCRIPTIONAL REGULATOR, MARR FAMILY"/>
    <property type="match status" value="1"/>
</dbReference>
<dbReference type="SMART" id="SM00347">
    <property type="entry name" value="HTH_MARR"/>
    <property type="match status" value="1"/>
</dbReference>
<dbReference type="PANTHER" id="PTHR33164:SF57">
    <property type="entry name" value="MARR-FAMILY TRANSCRIPTIONAL REGULATOR"/>
    <property type="match status" value="1"/>
</dbReference>
<evidence type="ECO:0000313" key="2">
    <source>
        <dbReference type="EMBL" id="MFD1813234.1"/>
    </source>
</evidence>
<dbReference type="Proteomes" id="UP001597286">
    <property type="component" value="Unassembled WGS sequence"/>
</dbReference>
<keyword evidence="3" id="KW-1185">Reference proteome</keyword>
<dbReference type="PRINTS" id="PR00598">
    <property type="entry name" value="HTHMARR"/>
</dbReference>
<dbReference type="Gene3D" id="1.10.10.10">
    <property type="entry name" value="Winged helix-like DNA-binding domain superfamily/Winged helix DNA-binding domain"/>
    <property type="match status" value="1"/>
</dbReference>
<comment type="caution">
    <text evidence="2">The sequence shown here is derived from an EMBL/GenBank/DDBJ whole genome shotgun (WGS) entry which is preliminary data.</text>
</comment>
<name>A0ABW4P4L7_9NOCA</name>